<dbReference type="Gene3D" id="3.90.79.10">
    <property type="entry name" value="Nucleoside Triphosphate Pyrophosphohydrolase"/>
    <property type="match status" value="1"/>
</dbReference>
<dbReference type="FunFam" id="1.10.10.10:FF:000611">
    <property type="entry name" value="Transcriptional repressor of nicotinamide riboside utilization NrtR"/>
    <property type="match status" value="1"/>
</dbReference>
<dbReference type="InterPro" id="IPR036390">
    <property type="entry name" value="WH_DNA-bd_sf"/>
</dbReference>
<dbReference type="AlphaFoldDB" id="A0A939J9L6"/>
<evidence type="ECO:0000313" key="2">
    <source>
        <dbReference type="EMBL" id="MBO0345518.1"/>
    </source>
</evidence>
<protein>
    <submittedName>
        <fullName evidence="2">NAD regulator</fullName>
    </submittedName>
</protein>
<comment type="caution">
    <text evidence="2">The sequence shown here is derived from an EMBL/GenBank/DDBJ whole genome shotgun (WGS) entry which is preliminary data.</text>
</comment>
<evidence type="ECO:0000259" key="1">
    <source>
        <dbReference type="Pfam" id="PF21906"/>
    </source>
</evidence>
<dbReference type="InterPro" id="IPR011213">
    <property type="entry name" value="NMN_biosyn"/>
</dbReference>
<sequence>MNKSATTLEIGLNAVIVAVADKVPAIVQVGDPSSRQPDSLPFGPFDPLHHRTFEIGLRAWVENQTALRLGYVEQLYTFGDRGRHRQREDEDPHVVSVGYLALTRQSDDSQNVLSRHHSSWRSWYEYFPWEDWRKGRPEILDQTLLPALQAWADEEPAEDTPPRALTREERLKLAFGADETRWDEERALERYELLYEAGLMEEALRDGRPAALARQSLPRLGRAMRHDHRRILATAISRLRAKLKYRPVIFELMPWTFTLTDLQASVEAISGRHLHKQNFRRLVETANLVEPTGATSTATGGRPAALFRFRRELLKERPGLGLRVGGR</sequence>
<proteinExistence type="predicted"/>
<dbReference type="Gene3D" id="1.10.10.10">
    <property type="entry name" value="Winged helix-like DNA-binding domain superfamily/Winged helix DNA-binding domain"/>
    <property type="match status" value="1"/>
</dbReference>
<reference evidence="2" key="1">
    <citation type="submission" date="2021-03" db="EMBL/GenBank/DDBJ databases">
        <title>Roseibium sp. CAU 1637 isolated from Incheon.</title>
        <authorList>
            <person name="Kim W."/>
        </authorList>
    </citation>
    <scope>NUCLEOTIDE SEQUENCE</scope>
    <source>
        <strain evidence="2">CAU 1637</strain>
    </source>
</reference>
<dbReference type="InterPro" id="IPR036388">
    <property type="entry name" value="WH-like_DNA-bd_sf"/>
</dbReference>
<organism evidence="2 3">
    <name type="scientific">Roseibium limicola</name>
    <dbReference type="NCBI Taxonomy" id="2816037"/>
    <lineage>
        <taxon>Bacteria</taxon>
        <taxon>Pseudomonadati</taxon>
        <taxon>Pseudomonadota</taxon>
        <taxon>Alphaproteobacteria</taxon>
        <taxon>Hyphomicrobiales</taxon>
        <taxon>Stappiaceae</taxon>
        <taxon>Roseibium</taxon>
    </lineage>
</organism>
<dbReference type="EMBL" id="JAFLNF010000003">
    <property type="protein sequence ID" value="MBO0345518.1"/>
    <property type="molecule type" value="Genomic_DNA"/>
</dbReference>
<dbReference type="SUPFAM" id="SSF46785">
    <property type="entry name" value="Winged helix' DNA-binding domain"/>
    <property type="match status" value="1"/>
</dbReference>
<dbReference type="Pfam" id="PF21906">
    <property type="entry name" value="WHD_NrtR"/>
    <property type="match status" value="1"/>
</dbReference>
<dbReference type="InterPro" id="IPR054105">
    <property type="entry name" value="WHD_NrtR"/>
</dbReference>
<dbReference type="SUPFAM" id="SSF55811">
    <property type="entry name" value="Nudix"/>
    <property type="match status" value="1"/>
</dbReference>
<dbReference type="PIRSF" id="PIRSF019423">
    <property type="entry name" value="NMN_biosyn"/>
    <property type="match status" value="1"/>
</dbReference>
<name>A0A939J9L6_9HYPH</name>
<keyword evidence="3" id="KW-1185">Reference proteome</keyword>
<evidence type="ECO:0000313" key="3">
    <source>
        <dbReference type="Proteomes" id="UP000664779"/>
    </source>
</evidence>
<accession>A0A939J9L6</accession>
<dbReference type="InterPro" id="IPR015797">
    <property type="entry name" value="NUDIX_hydrolase-like_dom_sf"/>
</dbReference>
<feature type="domain" description="NrtR DNA-binding winged helix" evidence="1">
    <location>
        <begin position="249"/>
        <end position="309"/>
    </location>
</feature>
<dbReference type="Proteomes" id="UP000664779">
    <property type="component" value="Unassembled WGS sequence"/>
</dbReference>
<gene>
    <name evidence="2" type="ORF">J0X15_09825</name>
</gene>